<sequence>MDLKIVPVSEKSRSTMLRLQVAEGQENYIETVEECLGEAEGDSCWRPVGLYDGDLLVGFSMYCRWEDKPEGRVWLDRLLIDKRFQGRGYGRFFVKALILRLEQEYGCSEIYLSVYPENSGAIRLYESFGFRFNGELDTHGEHVMVRRMQD</sequence>
<gene>
    <name evidence="4" type="ORF">EV209_0775</name>
</gene>
<dbReference type="PANTHER" id="PTHR43420:SF47">
    <property type="entry name" value="N-ACETYLTRANSFERASE DOMAIN-CONTAINING PROTEIN"/>
    <property type="match status" value="1"/>
</dbReference>
<dbReference type="RefSeq" id="WP_130433213.1">
    <property type="nucleotide sequence ID" value="NZ_SGXF01000001.1"/>
</dbReference>
<dbReference type="CDD" id="cd04301">
    <property type="entry name" value="NAT_SF"/>
    <property type="match status" value="1"/>
</dbReference>
<dbReference type="InterPro" id="IPR016181">
    <property type="entry name" value="Acyl_CoA_acyltransferase"/>
</dbReference>
<accession>A0A4Q7PP77</accession>
<keyword evidence="1 4" id="KW-0808">Transferase</keyword>
<dbReference type="Gene3D" id="1.10.287.900">
    <property type="entry name" value="The crystal structure of the spermine/spermidine acetyltransferase from enterococcus faecali"/>
    <property type="match status" value="1"/>
</dbReference>
<feature type="domain" description="N-acetyltransferase" evidence="3">
    <location>
        <begin position="3"/>
        <end position="149"/>
    </location>
</feature>
<keyword evidence="2" id="KW-0012">Acyltransferase</keyword>
<evidence type="ECO:0000259" key="3">
    <source>
        <dbReference type="PROSITE" id="PS51186"/>
    </source>
</evidence>
<proteinExistence type="predicted"/>
<dbReference type="InterPro" id="IPR000182">
    <property type="entry name" value="GNAT_dom"/>
</dbReference>
<organism evidence="4 5">
    <name type="scientific">Cuneatibacter caecimuris</name>
    <dbReference type="NCBI Taxonomy" id="1796618"/>
    <lineage>
        <taxon>Bacteria</taxon>
        <taxon>Bacillati</taxon>
        <taxon>Bacillota</taxon>
        <taxon>Clostridia</taxon>
        <taxon>Lachnospirales</taxon>
        <taxon>Lachnospiraceae</taxon>
        <taxon>Cuneatibacter</taxon>
    </lineage>
</organism>
<comment type="caution">
    <text evidence="4">The sequence shown here is derived from an EMBL/GenBank/DDBJ whole genome shotgun (WGS) entry which is preliminary data.</text>
</comment>
<dbReference type="OrthoDB" id="9127144at2"/>
<dbReference type="EMBL" id="SGXF01000001">
    <property type="protein sequence ID" value="RZT02653.1"/>
    <property type="molecule type" value="Genomic_DNA"/>
</dbReference>
<dbReference type="SUPFAM" id="SSF55729">
    <property type="entry name" value="Acyl-CoA N-acyltransferases (Nat)"/>
    <property type="match status" value="1"/>
</dbReference>
<dbReference type="Pfam" id="PF00583">
    <property type="entry name" value="Acetyltransf_1"/>
    <property type="match status" value="1"/>
</dbReference>
<dbReference type="InterPro" id="IPR027455">
    <property type="entry name" value="Sper_AcTfrase_N"/>
</dbReference>
<dbReference type="InterPro" id="IPR050680">
    <property type="entry name" value="YpeA/RimI_acetyltransf"/>
</dbReference>
<reference evidence="4 5" key="1">
    <citation type="submission" date="2019-02" db="EMBL/GenBank/DDBJ databases">
        <title>Genomic Encyclopedia of Type Strains, Phase IV (KMG-IV): sequencing the most valuable type-strain genomes for metagenomic binning, comparative biology and taxonomic classification.</title>
        <authorList>
            <person name="Goeker M."/>
        </authorList>
    </citation>
    <scope>NUCLEOTIDE SEQUENCE [LARGE SCALE GENOMIC DNA]</scope>
    <source>
        <strain evidence="4 5">DSM 29486</strain>
    </source>
</reference>
<dbReference type="Proteomes" id="UP000292927">
    <property type="component" value="Unassembled WGS sequence"/>
</dbReference>
<evidence type="ECO:0000313" key="4">
    <source>
        <dbReference type="EMBL" id="RZT02653.1"/>
    </source>
</evidence>
<evidence type="ECO:0000256" key="2">
    <source>
        <dbReference type="ARBA" id="ARBA00023315"/>
    </source>
</evidence>
<dbReference type="PANTHER" id="PTHR43420">
    <property type="entry name" value="ACETYLTRANSFERASE"/>
    <property type="match status" value="1"/>
</dbReference>
<evidence type="ECO:0000256" key="1">
    <source>
        <dbReference type="ARBA" id="ARBA00022679"/>
    </source>
</evidence>
<dbReference type="AlphaFoldDB" id="A0A4Q7PP77"/>
<name>A0A4Q7PP77_9FIRM</name>
<keyword evidence="5" id="KW-1185">Reference proteome</keyword>
<evidence type="ECO:0000313" key="5">
    <source>
        <dbReference type="Proteomes" id="UP000292927"/>
    </source>
</evidence>
<dbReference type="PROSITE" id="PS51186">
    <property type="entry name" value="GNAT"/>
    <property type="match status" value="1"/>
</dbReference>
<protein>
    <submittedName>
        <fullName evidence="4">Diamine N-acetyltransferase</fullName>
    </submittedName>
</protein>
<dbReference type="Gene3D" id="3.40.630.30">
    <property type="match status" value="1"/>
</dbReference>
<dbReference type="GO" id="GO:0016747">
    <property type="term" value="F:acyltransferase activity, transferring groups other than amino-acyl groups"/>
    <property type="evidence" value="ECO:0007669"/>
    <property type="project" value="InterPro"/>
</dbReference>